<keyword evidence="5" id="KW-0588">Pheromone</keyword>
<evidence type="ECO:0000256" key="6">
    <source>
        <dbReference type="ARBA" id="ARBA00023287"/>
    </source>
</evidence>
<dbReference type="GO" id="GO:0030420">
    <property type="term" value="P:establishment of competence for transformation"/>
    <property type="evidence" value="ECO:0007669"/>
    <property type="project" value="UniProtKB-KW"/>
</dbReference>
<dbReference type="GO" id="GO:0005576">
    <property type="term" value="C:extracellular region"/>
    <property type="evidence" value="ECO:0007669"/>
    <property type="project" value="UniProtKB-SubCell"/>
</dbReference>
<evidence type="ECO:0000256" key="5">
    <source>
        <dbReference type="ARBA" id="ARBA00023044"/>
    </source>
</evidence>
<accession>A0A5S4TCP4</accession>
<comment type="similarity">
    <text evidence="3">Belongs to the ComC family.</text>
</comment>
<dbReference type="Proteomes" id="UP000325300">
    <property type="component" value="Unassembled WGS sequence"/>
</dbReference>
<evidence type="ECO:0000256" key="3">
    <source>
        <dbReference type="ARBA" id="ARBA00009039"/>
    </source>
</evidence>
<evidence type="ECO:0000256" key="1">
    <source>
        <dbReference type="ARBA" id="ARBA00002667"/>
    </source>
</evidence>
<name>A0A5S4TCP4_STRPY</name>
<dbReference type="InterPro" id="IPR004288">
    <property type="entry name" value="Competence_ComC"/>
</dbReference>
<sequence>MSTQTMEQFEVLSVTDLTTIEGGGVVSDIGGFVGNTWNTLYNTGRDFGRSIVNAVMP</sequence>
<dbReference type="AlphaFoldDB" id="A0A5S4TCP4"/>
<protein>
    <submittedName>
        <fullName evidence="7">ComC/BlpC family peptide pheromone/bacteriocin</fullName>
    </submittedName>
</protein>
<dbReference type="GO" id="GO:0005186">
    <property type="term" value="F:pheromone activity"/>
    <property type="evidence" value="ECO:0007669"/>
    <property type="project" value="UniProtKB-KW"/>
</dbReference>
<gene>
    <name evidence="7" type="ORF">E0F67_07300</name>
</gene>
<dbReference type="EMBL" id="SJLI01000006">
    <property type="protein sequence ID" value="TYK94468.1"/>
    <property type="molecule type" value="Genomic_DNA"/>
</dbReference>
<evidence type="ECO:0000313" key="7">
    <source>
        <dbReference type="EMBL" id="TYK94468.1"/>
    </source>
</evidence>
<keyword evidence="6" id="KW-0178">Competence</keyword>
<dbReference type="RefSeq" id="WP_023612227.1">
    <property type="nucleotide sequence ID" value="NZ_CAAHKZ010000004.1"/>
</dbReference>
<keyword evidence="4" id="KW-0964">Secreted</keyword>
<comment type="subcellular location">
    <subcellularLocation>
        <location evidence="2">Secreted</location>
    </subcellularLocation>
</comment>
<dbReference type="Pfam" id="PF03047">
    <property type="entry name" value="ComC"/>
    <property type="match status" value="1"/>
</dbReference>
<comment type="caution">
    <text evidence="7">The sequence shown here is derived from an EMBL/GenBank/DDBJ whole genome shotgun (WGS) entry which is preliminary data.</text>
</comment>
<reference evidence="7 8" key="1">
    <citation type="submission" date="2019-02" db="EMBL/GenBank/DDBJ databases">
        <title>Novel genomic isolates of S. pyogenes and S. dysgalactiae subsp. equisimilis associated to necrotising fasciitis (NSTI).</title>
        <authorList>
            <person name="Barrantes I."/>
        </authorList>
    </citation>
    <scope>NUCLEOTIDE SEQUENCE [LARGE SCALE GENOMIC DNA]</scope>
    <source>
        <strain evidence="7 8">SPY5003</strain>
    </source>
</reference>
<comment type="function">
    <text evidence="1">Acts as a pheromone, induces cells to develop competence for genetic transformation.</text>
</comment>
<organism evidence="7 8">
    <name type="scientific">Streptococcus pyogenes</name>
    <dbReference type="NCBI Taxonomy" id="1314"/>
    <lineage>
        <taxon>Bacteria</taxon>
        <taxon>Bacillati</taxon>
        <taxon>Bacillota</taxon>
        <taxon>Bacilli</taxon>
        <taxon>Lactobacillales</taxon>
        <taxon>Streptococcaceae</taxon>
        <taxon>Streptococcus</taxon>
    </lineage>
</organism>
<evidence type="ECO:0000313" key="8">
    <source>
        <dbReference type="Proteomes" id="UP000325300"/>
    </source>
</evidence>
<evidence type="ECO:0000256" key="2">
    <source>
        <dbReference type="ARBA" id="ARBA00004613"/>
    </source>
</evidence>
<proteinExistence type="inferred from homology"/>
<evidence type="ECO:0000256" key="4">
    <source>
        <dbReference type="ARBA" id="ARBA00022525"/>
    </source>
</evidence>